<feature type="domain" description="4Fe-4S ferredoxin-type" evidence="1">
    <location>
        <begin position="871"/>
        <end position="902"/>
    </location>
</feature>
<accession>A0A953L7S2</accession>
<protein>
    <submittedName>
        <fullName evidence="2">4Fe-4S dicluster domain-containing protein</fullName>
    </submittedName>
</protein>
<dbReference type="CDD" id="cd10551">
    <property type="entry name" value="PsrB"/>
    <property type="match status" value="1"/>
</dbReference>
<dbReference type="Pfam" id="PF13247">
    <property type="entry name" value="Fer4_11"/>
    <property type="match status" value="1"/>
</dbReference>
<reference evidence="2" key="1">
    <citation type="submission" date="2021-06" db="EMBL/GenBank/DDBJ databases">
        <title>44 bacteria genomes isolated from Dapeng, Shenzhen.</title>
        <authorList>
            <person name="Zheng W."/>
            <person name="Yu S."/>
            <person name="Huang Y."/>
        </authorList>
    </citation>
    <scope>NUCLEOTIDE SEQUENCE</scope>
    <source>
        <strain evidence="2">DP5N28-2</strain>
    </source>
</reference>
<dbReference type="Gene3D" id="3.40.50.740">
    <property type="match status" value="1"/>
</dbReference>
<evidence type="ECO:0000259" key="1">
    <source>
        <dbReference type="PROSITE" id="PS51379"/>
    </source>
</evidence>
<keyword evidence="3" id="KW-1185">Reference proteome</keyword>
<dbReference type="PROSITE" id="PS51379">
    <property type="entry name" value="4FE4S_FER_2"/>
    <property type="match status" value="3"/>
</dbReference>
<dbReference type="InterPro" id="IPR006311">
    <property type="entry name" value="TAT_signal"/>
</dbReference>
<feature type="domain" description="4Fe-4S ferredoxin-type" evidence="1">
    <location>
        <begin position="816"/>
        <end position="846"/>
    </location>
</feature>
<evidence type="ECO:0000313" key="3">
    <source>
        <dbReference type="Proteomes" id="UP000753961"/>
    </source>
</evidence>
<dbReference type="Gene3D" id="3.30.200.210">
    <property type="match status" value="1"/>
</dbReference>
<dbReference type="PROSITE" id="PS51318">
    <property type="entry name" value="TAT"/>
    <property type="match status" value="1"/>
</dbReference>
<dbReference type="Gene3D" id="3.30.2070.10">
    <property type="entry name" value="Formate dehydrogenase/DMSO reductase"/>
    <property type="match status" value="1"/>
</dbReference>
<dbReference type="SUPFAM" id="SSF53706">
    <property type="entry name" value="Formate dehydrogenase/DMSO reductase, domains 1-3"/>
    <property type="match status" value="1"/>
</dbReference>
<dbReference type="Gene3D" id="3.30.70.20">
    <property type="match status" value="2"/>
</dbReference>
<dbReference type="SUPFAM" id="SSF54862">
    <property type="entry name" value="4Fe-4S ferredoxins"/>
    <property type="match status" value="1"/>
</dbReference>
<dbReference type="PANTHER" id="PTHR42783">
    <property type="entry name" value="GLUTAMATE SYNTHASE [NADPH] SMALL CHAIN"/>
    <property type="match status" value="1"/>
</dbReference>
<proteinExistence type="predicted"/>
<feature type="domain" description="4Fe-4S ferredoxin-type" evidence="1">
    <location>
        <begin position="903"/>
        <end position="932"/>
    </location>
</feature>
<comment type="caution">
    <text evidence="2">The sequence shown here is derived from an EMBL/GenBank/DDBJ whole genome shotgun (WGS) entry which is preliminary data.</text>
</comment>
<dbReference type="RefSeq" id="WP_222580557.1">
    <property type="nucleotide sequence ID" value="NZ_JAHVHU010000011.1"/>
</dbReference>
<dbReference type="AlphaFoldDB" id="A0A953L7S2"/>
<evidence type="ECO:0000313" key="2">
    <source>
        <dbReference type="EMBL" id="MBY5959022.1"/>
    </source>
</evidence>
<dbReference type="InterPro" id="IPR017896">
    <property type="entry name" value="4Fe4S_Fe-S-bd"/>
</dbReference>
<dbReference type="PANTHER" id="PTHR42783:SF3">
    <property type="entry name" value="GLUTAMATE SYNTHASE [NADPH] SMALL CHAIN-RELATED"/>
    <property type="match status" value="1"/>
</dbReference>
<dbReference type="Proteomes" id="UP000753961">
    <property type="component" value="Unassembled WGS sequence"/>
</dbReference>
<gene>
    <name evidence="2" type="ORF">KUV50_12800</name>
</gene>
<organism evidence="2 3">
    <name type="scientific">Membranihabitans marinus</name>
    <dbReference type="NCBI Taxonomy" id="1227546"/>
    <lineage>
        <taxon>Bacteria</taxon>
        <taxon>Pseudomonadati</taxon>
        <taxon>Bacteroidota</taxon>
        <taxon>Saprospiria</taxon>
        <taxon>Saprospirales</taxon>
        <taxon>Saprospiraceae</taxon>
        <taxon>Membranihabitans</taxon>
    </lineage>
</organism>
<sequence length="1067" mass="118672">MNKKDMVWNGAGETRKDKAYRQEREEFFNLPILNEASNEHADSESGQTNRRDFLKYVGFSVGAAAIAASCETPIRKAIPYVTKPDSIVPGVATYYASSFYSGGQFCPVLVKTREGRPIKIEGNGLSPFAGGGTSARVQASVLDLYDQSRYRKPSVKDESGAWAETSWEELDKEITKKLKASQNIRLVTNSIISPSYKKAIRHFESTFNAQTVVYDPISSSAILKANEADFGKQMIPGYDFSKADYIVSFGADFLGTWISPVQFANQFGKGRKIKDVSNPVMNKLVSIECGMSLTGSNADQKVLIRPSEQGMAIATLYNLLNAGPRVNVSGSFANEKASGQLETLAQELQKSKSSLVVSDSNNTTEQQLINRINRKLGNYGQTILPAKPMYVKQGIDSDLQNFTKELQGGRVDAIIFLDDANPIYDTPFGREIEEALQSVKTIISCQYSKNESAEAAHYLAPVDHYLEAWSDANPSAGYHAIVQPTIQRIFDTRSGAESLLVWSEHDLADTIQKSNEEKRGYYEFIRSNWETDIFSNQTVYNTFQSFWDNVVHDGFILQDDWTEPYGEFGGGAVDVRGINEPVSDGLEMKLFEPIGVGAGNFANNPWLQEMPDPITRVVWDNTLQIPLHWNGTDDFEVFNDLDEDGSLVEVTVGDFNSDLPTIKQFGQFENTVSAALGYGRKVCGRAGTGVGVNLFPILPVDPEGNIQYYVTSVGVGNKKGSQERFAMVQYHHTMGVTGPDESEGGKTINVDEKAITDFFTGFQGALVDRTVIRHSALPDLQESMEELAEERAHAKYLNDKTLYPSYDYEYNQGHHWGMSVDMSACIGCGACQVACVAENNVPVVGKKEVNRHHEMTWLRIDRYYYGDVENPRVVYQPMMCQHCDNAPCENVCPVAATVHSSEGINQMAYNRCIGTRYCANNCPYKVRRFNWLDYTTADTFPANEPTPYGDENFYTDDLVRMVLNPDVTVRSRGVMEKCSMCVQRIQEGKLKAKVEGRALQDGEVKTACQTACPTGAIVFGDMNNKDAEVNELLESPLTYYALEEVNTRSSVGYRMKVSNIPSPEHNI</sequence>
<dbReference type="EMBL" id="JAHVHU010000011">
    <property type="protein sequence ID" value="MBY5959022.1"/>
    <property type="molecule type" value="Genomic_DNA"/>
</dbReference>
<name>A0A953L7S2_9BACT</name>